<feature type="compositionally biased region" description="Polar residues" evidence="5">
    <location>
        <begin position="490"/>
        <end position="499"/>
    </location>
</feature>
<evidence type="ECO:0000256" key="5">
    <source>
        <dbReference type="SAM" id="MobiDB-lite"/>
    </source>
</evidence>
<dbReference type="GO" id="GO:0035493">
    <property type="term" value="P:SNARE complex assembly"/>
    <property type="evidence" value="ECO:0007669"/>
    <property type="project" value="TreeGrafter"/>
</dbReference>
<feature type="region of interest" description="Disordered" evidence="5">
    <location>
        <begin position="367"/>
        <end position="387"/>
    </location>
</feature>
<name>W2RKT8_CYPE1</name>
<evidence type="ECO:0000256" key="1">
    <source>
        <dbReference type="ARBA" id="ARBA00009574"/>
    </source>
</evidence>
<organism evidence="6 7">
    <name type="scientific">Cyphellophora europaea (strain CBS 101466)</name>
    <name type="common">Phialophora europaea</name>
    <dbReference type="NCBI Taxonomy" id="1220924"/>
    <lineage>
        <taxon>Eukaryota</taxon>
        <taxon>Fungi</taxon>
        <taxon>Dikarya</taxon>
        <taxon>Ascomycota</taxon>
        <taxon>Pezizomycotina</taxon>
        <taxon>Eurotiomycetes</taxon>
        <taxon>Chaetothyriomycetidae</taxon>
        <taxon>Chaetothyriales</taxon>
        <taxon>Cyphellophoraceae</taxon>
        <taxon>Cyphellophora</taxon>
    </lineage>
</organism>
<dbReference type="GO" id="GO:0000149">
    <property type="term" value="F:SNARE binding"/>
    <property type="evidence" value="ECO:0007669"/>
    <property type="project" value="TreeGrafter"/>
</dbReference>
<evidence type="ECO:0000256" key="2">
    <source>
        <dbReference type="ARBA" id="ARBA00013807"/>
    </source>
</evidence>
<keyword evidence="7" id="KW-1185">Reference proteome</keyword>
<evidence type="ECO:0000313" key="7">
    <source>
        <dbReference type="Proteomes" id="UP000030752"/>
    </source>
</evidence>
<evidence type="ECO:0000256" key="3">
    <source>
        <dbReference type="ARBA" id="ARBA00023054"/>
    </source>
</evidence>
<dbReference type="RefSeq" id="XP_008720633.1">
    <property type="nucleotide sequence ID" value="XM_008722411.1"/>
</dbReference>
<evidence type="ECO:0000256" key="4">
    <source>
        <dbReference type="SAM" id="Coils"/>
    </source>
</evidence>
<dbReference type="OrthoDB" id="16772at2759"/>
<protein>
    <recommendedName>
        <fullName evidence="2">Autophagy-related protein 14</fullName>
    </recommendedName>
</protein>
<feature type="region of interest" description="Disordered" evidence="5">
    <location>
        <begin position="480"/>
        <end position="508"/>
    </location>
</feature>
<accession>W2RKT8</accession>
<dbReference type="HOGENOM" id="CLU_021590_1_0_1"/>
<reference evidence="6 7" key="1">
    <citation type="submission" date="2013-03" db="EMBL/GenBank/DDBJ databases">
        <title>The Genome Sequence of Phialophora europaea CBS 101466.</title>
        <authorList>
            <consortium name="The Broad Institute Genomics Platform"/>
            <person name="Cuomo C."/>
            <person name="de Hoog S."/>
            <person name="Gorbushina A."/>
            <person name="Walker B."/>
            <person name="Young S.K."/>
            <person name="Zeng Q."/>
            <person name="Gargeya S."/>
            <person name="Fitzgerald M."/>
            <person name="Haas B."/>
            <person name="Abouelleil A."/>
            <person name="Allen A.W."/>
            <person name="Alvarado L."/>
            <person name="Arachchi H.M."/>
            <person name="Berlin A.M."/>
            <person name="Chapman S.B."/>
            <person name="Gainer-Dewar J."/>
            <person name="Goldberg J."/>
            <person name="Griggs A."/>
            <person name="Gujja S."/>
            <person name="Hansen M."/>
            <person name="Howarth C."/>
            <person name="Imamovic A."/>
            <person name="Ireland A."/>
            <person name="Larimer J."/>
            <person name="McCowan C."/>
            <person name="Murphy C."/>
            <person name="Pearson M."/>
            <person name="Poon T.W."/>
            <person name="Priest M."/>
            <person name="Roberts A."/>
            <person name="Saif S."/>
            <person name="Shea T."/>
            <person name="Sisk P."/>
            <person name="Sykes S."/>
            <person name="Wortman J."/>
            <person name="Nusbaum C."/>
            <person name="Birren B."/>
        </authorList>
    </citation>
    <scope>NUCLEOTIDE SEQUENCE [LARGE SCALE GENOMIC DNA]</scope>
    <source>
        <strain evidence="6 7">CBS 101466</strain>
    </source>
</reference>
<feature type="coiled-coil region" evidence="4">
    <location>
        <begin position="85"/>
        <end position="112"/>
    </location>
</feature>
<dbReference type="PANTHER" id="PTHR15157:SF13">
    <property type="entry name" value="AUTOPHAGY-RELATED PROTEIN 14"/>
    <property type="match status" value="1"/>
</dbReference>
<evidence type="ECO:0000313" key="6">
    <source>
        <dbReference type="EMBL" id="ETN37101.1"/>
    </source>
</evidence>
<dbReference type="GeneID" id="19975430"/>
<dbReference type="InterPro" id="IPR018791">
    <property type="entry name" value="UV_resistance/autophagy_Atg14"/>
</dbReference>
<dbReference type="GO" id="GO:0000323">
    <property type="term" value="C:lytic vacuole"/>
    <property type="evidence" value="ECO:0007669"/>
    <property type="project" value="TreeGrafter"/>
</dbReference>
<keyword evidence="3 4" id="KW-0175">Coiled coil</keyword>
<dbReference type="VEuPathDB" id="FungiDB:HMPREF1541_08091"/>
<comment type="similarity">
    <text evidence="1">Belongs to the ATG14 family.</text>
</comment>
<gene>
    <name evidence="6" type="ORF">HMPREF1541_08091</name>
</gene>
<dbReference type="InParanoid" id="W2RKT8"/>
<dbReference type="EMBL" id="KB822724">
    <property type="protein sequence ID" value="ETN37101.1"/>
    <property type="molecule type" value="Genomic_DNA"/>
</dbReference>
<dbReference type="GO" id="GO:0005768">
    <property type="term" value="C:endosome"/>
    <property type="evidence" value="ECO:0007669"/>
    <property type="project" value="TreeGrafter"/>
</dbReference>
<dbReference type="GO" id="GO:0032991">
    <property type="term" value="C:protein-containing complex"/>
    <property type="evidence" value="ECO:0007669"/>
    <property type="project" value="UniProtKB-ARBA"/>
</dbReference>
<dbReference type="PANTHER" id="PTHR15157">
    <property type="entry name" value="UV RADIATION RESISTANCE-ASSOCIATED GENE PROTEIN"/>
    <property type="match status" value="1"/>
</dbReference>
<sequence>MECDICARKGSDLTQVGLHCASCARTALYAPRLEQGRILLEKASLNSKIETSTRSDGALEGGRSLPQIWKTEVSRIKASDVRDRLQQEQRSITLLREDIARMKDEVSRKRMQLESDWAELKTVRTTLAGQDKGHTDKLNESTAKGLKNFNSMHEASVETRAYLCREAATLLRLRQRKTRRSDQVREHYLIAGWQIPDLRSISNCKCTEVTAMLATYSHLLCLVAFYLGVRLPAEITLPRRDYPLATVNTPSTSYTSAKIEFPGSGSFLAMTELSKRNETKGASRPRPLFTGSDDKDELISHVAKRDPSAFKFFVEGISLLAWNVSWLCHSQGFSIGTESWTDACDIGHNLWQLIFAPNRSPALLRAISSRDPRQRQTSRISTPPADLASGQLGGFSHASAHSFLGSSTRSSHIRALRLSKYNMISDPLRKLLENEMKNLEWEVLGQDEILDGAETFDEAVVVRARAMDGKGYNDTRSIVTTKAHHEDQSNNRPKGTSGWTKVKEKNRE</sequence>
<proteinExistence type="inferred from homology"/>
<dbReference type="Pfam" id="PF10186">
    <property type="entry name" value="ATG14"/>
    <property type="match status" value="1"/>
</dbReference>
<dbReference type="AlphaFoldDB" id="W2RKT8"/>
<dbReference type="Proteomes" id="UP000030752">
    <property type="component" value="Unassembled WGS sequence"/>
</dbReference>
<dbReference type="eggNOG" id="ENOG502S2VB">
    <property type="taxonomic scope" value="Eukaryota"/>
</dbReference>